<evidence type="ECO:0000313" key="8">
    <source>
        <dbReference type="EMBL" id="SDC43879.1"/>
    </source>
</evidence>
<dbReference type="InterPro" id="IPR005793">
    <property type="entry name" value="Formyl_trans_C"/>
</dbReference>
<dbReference type="GO" id="GO:0004479">
    <property type="term" value="F:methionyl-tRNA formyltransferase activity"/>
    <property type="evidence" value="ECO:0007669"/>
    <property type="project" value="UniProtKB-UniRule"/>
</dbReference>
<dbReference type="HAMAP" id="MF_00182">
    <property type="entry name" value="Formyl_trans"/>
    <property type="match status" value="1"/>
</dbReference>
<dbReference type="CDD" id="cd08704">
    <property type="entry name" value="Met_tRNA_FMT_C"/>
    <property type="match status" value="1"/>
</dbReference>
<dbReference type="PANTHER" id="PTHR11138:SF5">
    <property type="entry name" value="METHIONYL-TRNA FORMYLTRANSFERASE, MITOCHONDRIAL"/>
    <property type="match status" value="1"/>
</dbReference>
<evidence type="ECO:0000313" key="9">
    <source>
        <dbReference type="Proteomes" id="UP000199322"/>
    </source>
</evidence>
<dbReference type="InterPro" id="IPR044135">
    <property type="entry name" value="Met-tRNA-FMT_C"/>
</dbReference>
<comment type="similarity">
    <text evidence="1 5">Belongs to the Fmt family.</text>
</comment>
<dbReference type="Proteomes" id="UP000199322">
    <property type="component" value="Unassembled WGS sequence"/>
</dbReference>
<evidence type="ECO:0000256" key="4">
    <source>
        <dbReference type="ARBA" id="ARBA00022917"/>
    </source>
</evidence>
<sequence>MKNPKDLKIIFMGTPEFAAKILEHLVTQNFNIAAVVSQPDKPFGRGKKLRPTPVKKIAAENKIQLFQPGKMKGIYDDLEFIDPDIIITVAFGKILREKVISMPKYGCWNLHTSLLPKYRGAAPMQRAIENGEDETGISIFKIVKELDAGPIALKKKIKIEQNDNLEKVYDKLLEISKKSLEDFINNFENIKLTEQDHSKATYANKISKDEMKLNFEDAEKTHNKIRAFDPFPGTFALHKGKKVKLFGSKIYKTKVEGTSGKIVGLKNSDLLIETKNGVLKISKIQFPGKKPMTGKDAFNGNLISENDILN</sequence>
<dbReference type="NCBIfam" id="TIGR00460">
    <property type="entry name" value="fmt"/>
    <property type="match status" value="1"/>
</dbReference>
<evidence type="ECO:0000256" key="1">
    <source>
        <dbReference type="ARBA" id="ARBA00010699"/>
    </source>
</evidence>
<organism evidence="8 9">
    <name type="scientific">Geotoga petraea</name>
    <dbReference type="NCBI Taxonomy" id="28234"/>
    <lineage>
        <taxon>Bacteria</taxon>
        <taxon>Thermotogati</taxon>
        <taxon>Thermotogota</taxon>
        <taxon>Thermotogae</taxon>
        <taxon>Petrotogales</taxon>
        <taxon>Petrotogaceae</taxon>
        <taxon>Geotoga</taxon>
    </lineage>
</organism>
<evidence type="ECO:0000259" key="7">
    <source>
        <dbReference type="Pfam" id="PF02911"/>
    </source>
</evidence>
<accession>A0A1G6LL18</accession>
<dbReference type="InterPro" id="IPR002376">
    <property type="entry name" value="Formyl_transf_N"/>
</dbReference>
<dbReference type="SUPFAM" id="SSF53328">
    <property type="entry name" value="Formyltransferase"/>
    <property type="match status" value="1"/>
</dbReference>
<dbReference type="PANTHER" id="PTHR11138">
    <property type="entry name" value="METHIONYL-TRNA FORMYLTRANSFERASE"/>
    <property type="match status" value="1"/>
</dbReference>
<evidence type="ECO:0000256" key="5">
    <source>
        <dbReference type="HAMAP-Rule" id="MF_00182"/>
    </source>
</evidence>
<feature type="domain" description="Formyl transferase N-terminal" evidence="6">
    <location>
        <begin position="8"/>
        <end position="180"/>
    </location>
</feature>
<evidence type="ECO:0000256" key="3">
    <source>
        <dbReference type="ARBA" id="ARBA00022679"/>
    </source>
</evidence>
<keyword evidence="9" id="KW-1185">Reference proteome</keyword>
<protein>
    <recommendedName>
        <fullName evidence="2 5">Methionyl-tRNA formyltransferase</fullName>
        <ecNumber evidence="2 5">2.1.2.9</ecNumber>
    </recommendedName>
</protein>
<dbReference type="RefSeq" id="WP_091403422.1">
    <property type="nucleotide sequence ID" value="NZ_FMYV01000004.1"/>
</dbReference>
<dbReference type="EMBL" id="FMYV01000004">
    <property type="protein sequence ID" value="SDC43879.1"/>
    <property type="molecule type" value="Genomic_DNA"/>
</dbReference>
<feature type="domain" description="Formyl transferase C-terminal" evidence="7">
    <location>
        <begin position="205"/>
        <end position="301"/>
    </location>
</feature>
<feature type="binding site" evidence="5">
    <location>
        <begin position="113"/>
        <end position="116"/>
    </location>
    <ligand>
        <name>(6S)-5,6,7,8-tetrahydrofolate</name>
        <dbReference type="ChEBI" id="CHEBI:57453"/>
    </ligand>
</feature>
<dbReference type="SUPFAM" id="SSF50486">
    <property type="entry name" value="FMT C-terminal domain-like"/>
    <property type="match status" value="1"/>
</dbReference>
<dbReference type="EC" id="2.1.2.9" evidence="2 5"/>
<dbReference type="STRING" id="28234.SAMN04488588_1069"/>
<dbReference type="Pfam" id="PF00551">
    <property type="entry name" value="Formyl_trans_N"/>
    <property type="match status" value="1"/>
</dbReference>
<dbReference type="CDD" id="cd08646">
    <property type="entry name" value="FMT_core_Met-tRNA-FMT_N"/>
    <property type="match status" value="1"/>
</dbReference>
<keyword evidence="3 5" id="KW-0808">Transferase</keyword>
<dbReference type="InterPro" id="IPR011034">
    <property type="entry name" value="Formyl_transferase-like_C_sf"/>
</dbReference>
<dbReference type="Gene3D" id="3.40.50.12230">
    <property type="match status" value="1"/>
</dbReference>
<reference evidence="8 9" key="1">
    <citation type="submission" date="2016-10" db="EMBL/GenBank/DDBJ databases">
        <authorList>
            <person name="de Groot N.N."/>
        </authorList>
    </citation>
    <scope>NUCLEOTIDE SEQUENCE [LARGE SCALE GENOMIC DNA]</scope>
    <source>
        <strain evidence="8 9">WG14</strain>
    </source>
</reference>
<proteinExistence type="inferred from homology"/>
<gene>
    <name evidence="5" type="primary">fmt</name>
    <name evidence="8" type="ORF">SAMN04488588_1069</name>
</gene>
<name>A0A1G6LL18_9BACT</name>
<comment type="function">
    <text evidence="5">Attaches a formyl group to the free amino group of methionyl-tRNA(fMet). The formyl group appears to play a dual role in the initiator identity of N-formylmethionyl-tRNA by promoting its recognition by IF2 and preventing the misappropriation of this tRNA by the elongation apparatus.</text>
</comment>
<evidence type="ECO:0000259" key="6">
    <source>
        <dbReference type="Pfam" id="PF00551"/>
    </source>
</evidence>
<dbReference type="GO" id="GO:0005829">
    <property type="term" value="C:cytosol"/>
    <property type="evidence" value="ECO:0007669"/>
    <property type="project" value="TreeGrafter"/>
</dbReference>
<evidence type="ECO:0000256" key="2">
    <source>
        <dbReference type="ARBA" id="ARBA00012261"/>
    </source>
</evidence>
<dbReference type="InterPro" id="IPR036477">
    <property type="entry name" value="Formyl_transf_N_sf"/>
</dbReference>
<comment type="catalytic activity">
    <reaction evidence="5">
        <text>L-methionyl-tRNA(fMet) + (6R)-10-formyltetrahydrofolate = N-formyl-L-methionyl-tRNA(fMet) + (6S)-5,6,7,8-tetrahydrofolate + H(+)</text>
        <dbReference type="Rhea" id="RHEA:24380"/>
        <dbReference type="Rhea" id="RHEA-COMP:9952"/>
        <dbReference type="Rhea" id="RHEA-COMP:9953"/>
        <dbReference type="ChEBI" id="CHEBI:15378"/>
        <dbReference type="ChEBI" id="CHEBI:57453"/>
        <dbReference type="ChEBI" id="CHEBI:78530"/>
        <dbReference type="ChEBI" id="CHEBI:78844"/>
        <dbReference type="ChEBI" id="CHEBI:195366"/>
        <dbReference type="EC" id="2.1.2.9"/>
    </reaction>
</comment>
<dbReference type="InterPro" id="IPR005794">
    <property type="entry name" value="Fmt"/>
</dbReference>
<dbReference type="Pfam" id="PF02911">
    <property type="entry name" value="Formyl_trans_C"/>
    <property type="match status" value="1"/>
</dbReference>
<keyword evidence="4 5" id="KW-0648">Protein biosynthesis</keyword>
<dbReference type="AlphaFoldDB" id="A0A1G6LL18"/>
<dbReference type="InterPro" id="IPR041711">
    <property type="entry name" value="Met-tRNA-FMT_N"/>
</dbReference>